<dbReference type="GO" id="GO:0006388">
    <property type="term" value="P:tRNA splicing, via endonucleolytic cleavage and ligation"/>
    <property type="evidence" value="ECO:0007669"/>
    <property type="project" value="TreeGrafter"/>
</dbReference>
<feature type="region of interest" description="Disordered" evidence="7">
    <location>
        <begin position="1"/>
        <end position="28"/>
    </location>
</feature>
<dbReference type="FunFam" id="3.20.170.30:FF:000002">
    <property type="entry name" value="Phosphotransferase, putative"/>
    <property type="match status" value="1"/>
</dbReference>
<dbReference type="Gene3D" id="3.20.170.30">
    <property type="match status" value="1"/>
</dbReference>
<dbReference type="GeneID" id="106515938"/>
<dbReference type="PANTHER" id="PTHR12684:SF2">
    <property type="entry name" value="TRNA 2'-PHOSPHOTRANSFERASE 1"/>
    <property type="match status" value="1"/>
</dbReference>
<dbReference type="GO" id="GO:0000215">
    <property type="term" value="F:tRNA 2'-phosphotransferase activity"/>
    <property type="evidence" value="ECO:0007669"/>
    <property type="project" value="UniProtKB-EC"/>
</dbReference>
<keyword evidence="4" id="KW-0808">Transferase</keyword>
<accession>A0A2I4B162</accession>
<dbReference type="STRING" id="52670.A0A2I4B162"/>
<protein>
    <recommendedName>
        <fullName evidence="3">2'-phosphotransferase</fullName>
        <ecNumber evidence="3">2.7.1.160</ecNumber>
    </recommendedName>
</protein>
<evidence type="ECO:0000256" key="2">
    <source>
        <dbReference type="ARBA" id="ARBA00009836"/>
    </source>
</evidence>
<evidence type="ECO:0000256" key="1">
    <source>
        <dbReference type="ARBA" id="ARBA00003343"/>
    </source>
</evidence>
<evidence type="ECO:0000256" key="5">
    <source>
        <dbReference type="ARBA" id="ARBA00023027"/>
    </source>
</evidence>
<dbReference type="CTD" id="83707"/>
<dbReference type="OrthoDB" id="419694at2759"/>
<comment type="catalytic activity">
    <reaction evidence="6">
        <text>2'-phospho-[ligated tRNA] + NAD(+) = mature tRNA + ADP-alpha-D-ribose 1'',2''-cyclic phosphate + nicotinamide</text>
        <dbReference type="Rhea" id="RHEA:23324"/>
        <dbReference type="Rhea" id="RHEA-COMP:11106"/>
        <dbReference type="Rhea" id="RHEA-COMP:11107"/>
        <dbReference type="ChEBI" id="CHEBI:17154"/>
        <dbReference type="ChEBI" id="CHEBI:57540"/>
        <dbReference type="ChEBI" id="CHEBI:76596"/>
        <dbReference type="ChEBI" id="CHEBI:82883"/>
        <dbReference type="ChEBI" id="CHEBI:85027"/>
        <dbReference type="EC" id="2.7.1.160"/>
    </reaction>
</comment>
<comment type="similarity">
    <text evidence="2">Belongs to the KptA/TPT1 family.</text>
</comment>
<keyword evidence="8" id="KW-1185">Reference proteome</keyword>
<dbReference type="InterPro" id="IPR042081">
    <property type="entry name" value="RNA_2'-PTrans_C"/>
</dbReference>
<feature type="compositionally biased region" description="Basic and acidic residues" evidence="7">
    <location>
        <begin position="18"/>
        <end position="27"/>
    </location>
</feature>
<evidence type="ECO:0000313" key="8">
    <source>
        <dbReference type="Proteomes" id="UP000192220"/>
    </source>
</evidence>
<reference evidence="9" key="1">
    <citation type="submission" date="2025-08" db="UniProtKB">
        <authorList>
            <consortium name="RefSeq"/>
        </authorList>
    </citation>
    <scope>IDENTIFICATION</scope>
    <source>
        <strain evidence="9">Quisiro</strain>
        <tissue evidence="9">Liver</tissue>
    </source>
</reference>
<dbReference type="InterPro" id="IPR002745">
    <property type="entry name" value="Ptrans_KptA/Tpt1"/>
</dbReference>
<dbReference type="RefSeq" id="XP_013861471.1">
    <property type="nucleotide sequence ID" value="XM_014006017.1"/>
</dbReference>
<dbReference type="SUPFAM" id="SSF56399">
    <property type="entry name" value="ADP-ribosylation"/>
    <property type="match status" value="1"/>
</dbReference>
<comment type="function">
    <text evidence="1">Catalyzes the last step of tRNA splicing, the transfer of the splice junction 2'-phosphate from ligated tRNA to NAD to produce ADP-ribose 1''-2'' cyclic phosphate.</text>
</comment>
<dbReference type="Gene3D" id="1.10.10.970">
    <property type="entry name" value="RNA 2'-phosphotransferase, Tpt1/KptA family, N-terminal domain"/>
    <property type="match status" value="1"/>
</dbReference>
<gene>
    <name evidence="9" type="primary">trpt1</name>
</gene>
<evidence type="ECO:0000256" key="4">
    <source>
        <dbReference type="ARBA" id="ARBA00022679"/>
    </source>
</evidence>
<dbReference type="InParanoid" id="A0A2I4B162"/>
<evidence type="ECO:0000313" key="9">
    <source>
        <dbReference type="RefSeq" id="XP_013861471.1"/>
    </source>
</evidence>
<dbReference type="KEGG" id="alim:106515938"/>
<dbReference type="Pfam" id="PF01885">
    <property type="entry name" value="PTS_2-RNA"/>
    <property type="match status" value="1"/>
</dbReference>
<evidence type="ECO:0000256" key="3">
    <source>
        <dbReference type="ARBA" id="ARBA00012007"/>
    </source>
</evidence>
<organism evidence="8 9">
    <name type="scientific">Austrofundulus limnaeus</name>
    <name type="common">Annual killifish</name>
    <dbReference type="NCBI Taxonomy" id="52670"/>
    <lineage>
        <taxon>Eukaryota</taxon>
        <taxon>Metazoa</taxon>
        <taxon>Chordata</taxon>
        <taxon>Craniata</taxon>
        <taxon>Vertebrata</taxon>
        <taxon>Euteleostomi</taxon>
        <taxon>Actinopterygii</taxon>
        <taxon>Neopterygii</taxon>
        <taxon>Teleostei</taxon>
        <taxon>Neoteleostei</taxon>
        <taxon>Acanthomorphata</taxon>
        <taxon>Ovalentaria</taxon>
        <taxon>Atherinomorphae</taxon>
        <taxon>Cyprinodontiformes</taxon>
        <taxon>Rivulidae</taxon>
        <taxon>Austrofundulus</taxon>
    </lineage>
</organism>
<sequence>MDRASEGGRGGRRGVKGSHREPDRDVSLSKSMSYVLRHGASRMGFEMGTDGFLFVEDLLAHPQFRSYSLEDIERVVATNEKQRFKLRSHPEDGRLQVRANQGHSVQVVDLELKPVLASSPDCPAEAVHGSYLRHWSSIKQQGLSRMNRTHIHLASGLPGEDGVISGMRGNCDLAVFIDVPKALADSIEFFWSENGVLLTPGNSEGKLLPKYFIRALRLKPTRSLLPLE</sequence>
<proteinExistence type="inferred from homology"/>
<evidence type="ECO:0000256" key="6">
    <source>
        <dbReference type="ARBA" id="ARBA00047949"/>
    </source>
</evidence>
<dbReference type="EC" id="2.7.1.160" evidence="3"/>
<dbReference type="InterPro" id="IPR042080">
    <property type="entry name" value="RNA_2'-PTrans_N"/>
</dbReference>
<name>A0A2I4B162_AUSLI</name>
<evidence type="ECO:0000256" key="7">
    <source>
        <dbReference type="SAM" id="MobiDB-lite"/>
    </source>
</evidence>
<dbReference type="Proteomes" id="UP000192220">
    <property type="component" value="Unplaced"/>
</dbReference>
<dbReference type="PANTHER" id="PTHR12684">
    <property type="entry name" value="PUTATIVE PHOSPHOTRANSFERASE"/>
    <property type="match status" value="1"/>
</dbReference>
<dbReference type="AlphaFoldDB" id="A0A2I4B162"/>
<keyword evidence="5" id="KW-0520">NAD</keyword>
<dbReference type="FunCoup" id="A0A2I4B162">
    <property type="interactions" value="302"/>
</dbReference>